<dbReference type="RefSeq" id="WP_379095075.1">
    <property type="nucleotide sequence ID" value="NZ_JBHUFP010000002.1"/>
</dbReference>
<comment type="caution">
    <text evidence="1">The sequence shown here is derived from an EMBL/GenBank/DDBJ whole genome shotgun (WGS) entry which is preliminary data.</text>
</comment>
<protein>
    <submittedName>
        <fullName evidence="1">Uncharacterized protein</fullName>
    </submittedName>
</protein>
<sequence>MIINDVVVRKATDIRKKNDIANFPQKYFTPFHNVSAISFEVLNMDSFRGKYWILKNFLALNYPNEKKLSFVIQLSEQPNQKSIKFKGIWRILNFSGVNIDFFYNRKELFYESNSKLNIVGYAEVDIEHIEFMIKLINDVDYLYFSLGGNDIFFDNYEKWINYKLNNNKSVLFFLEDLWGGENEMVVIDKNINVLKLRIT</sequence>
<accession>A0ABW4NQK2</accession>
<organism evidence="1 2">
    <name type="scientific">Pasteurella oralis</name>
    <dbReference type="NCBI Taxonomy" id="1071947"/>
    <lineage>
        <taxon>Bacteria</taxon>
        <taxon>Pseudomonadati</taxon>
        <taxon>Pseudomonadota</taxon>
        <taxon>Gammaproteobacteria</taxon>
        <taxon>Pasteurellales</taxon>
        <taxon>Pasteurellaceae</taxon>
        <taxon>Pasteurella</taxon>
    </lineage>
</organism>
<proteinExistence type="predicted"/>
<name>A0ABW4NQK2_9PAST</name>
<evidence type="ECO:0000313" key="1">
    <source>
        <dbReference type="EMBL" id="MFD1804908.1"/>
    </source>
</evidence>
<gene>
    <name evidence="1" type="ORF">ACFSAV_00700</name>
</gene>
<dbReference type="EMBL" id="JBHUFP010000002">
    <property type="protein sequence ID" value="MFD1804908.1"/>
    <property type="molecule type" value="Genomic_DNA"/>
</dbReference>
<reference evidence="2" key="1">
    <citation type="journal article" date="2019" name="Int. J. Syst. Evol. Microbiol.">
        <title>The Global Catalogue of Microorganisms (GCM) 10K type strain sequencing project: providing services to taxonomists for standard genome sequencing and annotation.</title>
        <authorList>
            <consortium name="The Broad Institute Genomics Platform"/>
            <consortium name="The Broad Institute Genome Sequencing Center for Infectious Disease"/>
            <person name="Wu L."/>
            <person name="Ma J."/>
        </authorList>
    </citation>
    <scope>NUCLEOTIDE SEQUENCE [LARGE SCALE GENOMIC DNA]</scope>
    <source>
        <strain evidence="2">CCM 7950</strain>
    </source>
</reference>
<keyword evidence="2" id="KW-1185">Reference proteome</keyword>
<dbReference type="Proteomes" id="UP001597420">
    <property type="component" value="Unassembled WGS sequence"/>
</dbReference>
<evidence type="ECO:0000313" key="2">
    <source>
        <dbReference type="Proteomes" id="UP001597420"/>
    </source>
</evidence>